<reference evidence="2" key="1">
    <citation type="submission" date="2020-06" db="EMBL/GenBank/DDBJ databases">
        <title>Insight into the genomes of haloalkaliphilic bacilli from Kenyan soda lakes.</title>
        <authorList>
            <person name="Mwirichia R."/>
            <person name="Villamizar G.C."/>
            <person name="Poehlein A."/>
            <person name="Mugweru J."/>
            <person name="Kipnyargis A."/>
            <person name="Kiplimo D."/>
            <person name="Orwa P."/>
            <person name="Daniel R."/>
        </authorList>
    </citation>
    <scope>NUCLEOTIDE SEQUENCE</scope>
    <source>
        <strain evidence="2">B1096_S55</strain>
    </source>
</reference>
<dbReference type="SUPFAM" id="SSF47336">
    <property type="entry name" value="ACP-like"/>
    <property type="match status" value="1"/>
</dbReference>
<dbReference type="InterPro" id="IPR036736">
    <property type="entry name" value="ACP-like_sf"/>
</dbReference>
<dbReference type="Proteomes" id="UP001057753">
    <property type="component" value="Unassembled WGS sequence"/>
</dbReference>
<evidence type="ECO:0000313" key="3">
    <source>
        <dbReference type="Proteomes" id="UP001057753"/>
    </source>
</evidence>
<dbReference type="Pfam" id="PF00550">
    <property type="entry name" value="PP-binding"/>
    <property type="match status" value="1"/>
</dbReference>
<dbReference type="InterPro" id="IPR009081">
    <property type="entry name" value="PP-bd_ACP"/>
</dbReference>
<keyword evidence="3" id="KW-1185">Reference proteome</keyword>
<comment type="caution">
    <text evidence="2">The sequence shown here is derived from an EMBL/GenBank/DDBJ whole genome shotgun (WGS) entry which is preliminary data.</text>
</comment>
<dbReference type="PROSITE" id="PS50075">
    <property type="entry name" value="CARRIER"/>
    <property type="match status" value="1"/>
</dbReference>
<dbReference type="RefSeq" id="WP_257823175.1">
    <property type="nucleotide sequence ID" value="NZ_JABXYM010000002.1"/>
</dbReference>
<proteinExistence type="predicted"/>
<name>A0A9Q4G0R9_SALAG</name>
<evidence type="ECO:0000313" key="2">
    <source>
        <dbReference type="EMBL" id="MCR6098791.1"/>
    </source>
</evidence>
<dbReference type="Gene3D" id="1.10.1200.10">
    <property type="entry name" value="ACP-like"/>
    <property type="match status" value="1"/>
</dbReference>
<dbReference type="AlphaFoldDB" id="A0A9Q4G0R9"/>
<protein>
    <submittedName>
        <fullName evidence="2">Acyl carrier protein</fullName>
    </submittedName>
</protein>
<accession>A0A9Q4G0R9</accession>
<sequence length="79" mass="9241">MLTTVEKTVLDIFQDVMELEEDDVTLDFSKEEDSEWDSVNSLRLFTNIEEECHVKLDLDKFMAISTVREIVELVEASRK</sequence>
<evidence type="ECO:0000259" key="1">
    <source>
        <dbReference type="PROSITE" id="PS50075"/>
    </source>
</evidence>
<organism evidence="2 3">
    <name type="scientific">Salipaludibacillus agaradhaerens</name>
    <name type="common">Bacillus agaradhaerens</name>
    <dbReference type="NCBI Taxonomy" id="76935"/>
    <lineage>
        <taxon>Bacteria</taxon>
        <taxon>Bacillati</taxon>
        <taxon>Bacillota</taxon>
        <taxon>Bacilli</taxon>
        <taxon>Bacillales</taxon>
        <taxon>Bacillaceae</taxon>
    </lineage>
</organism>
<dbReference type="EMBL" id="JABXYM010000002">
    <property type="protein sequence ID" value="MCR6098791.1"/>
    <property type="molecule type" value="Genomic_DNA"/>
</dbReference>
<feature type="domain" description="Carrier" evidence="1">
    <location>
        <begin position="1"/>
        <end position="78"/>
    </location>
</feature>
<gene>
    <name evidence="2" type="ORF">HXA33_19965</name>
</gene>